<protein>
    <submittedName>
        <fullName evidence="1">Uncharacterized protein</fullName>
    </submittedName>
</protein>
<accession>A0A0F9D903</accession>
<dbReference type="AlphaFoldDB" id="A0A0F9D903"/>
<proteinExistence type="predicted"/>
<evidence type="ECO:0000313" key="1">
    <source>
        <dbReference type="EMBL" id="KKL14246.1"/>
    </source>
</evidence>
<name>A0A0F9D903_9ZZZZ</name>
<gene>
    <name evidence="1" type="ORF">LCGC14_2517640</name>
</gene>
<dbReference type="EMBL" id="LAZR01040535">
    <property type="protein sequence ID" value="KKL14246.1"/>
    <property type="molecule type" value="Genomic_DNA"/>
</dbReference>
<sequence length="204" mass="23900">MKIDSEGLTNFLHRVIERTVRGVLFDVGYNYPKRVCTAVEDWQTYWKDTWCPDNFLMHDKGEPAWADAKVKIMPGQPVYGIWSRSRERHWRTEDGEVFCTHDKVEAERELECVLEQHHLAGSEYGLEDFGVTVVNALTQEDEPPPLYGIWRNGQWCRYTTGVLAFGTDRDVMEHEKYDWDSEAEVREVPLAMRWWLARGVNVVC</sequence>
<organism evidence="1">
    <name type="scientific">marine sediment metagenome</name>
    <dbReference type="NCBI Taxonomy" id="412755"/>
    <lineage>
        <taxon>unclassified sequences</taxon>
        <taxon>metagenomes</taxon>
        <taxon>ecological metagenomes</taxon>
    </lineage>
</organism>
<comment type="caution">
    <text evidence="1">The sequence shown here is derived from an EMBL/GenBank/DDBJ whole genome shotgun (WGS) entry which is preliminary data.</text>
</comment>
<reference evidence="1" key="1">
    <citation type="journal article" date="2015" name="Nature">
        <title>Complex archaea that bridge the gap between prokaryotes and eukaryotes.</title>
        <authorList>
            <person name="Spang A."/>
            <person name="Saw J.H."/>
            <person name="Jorgensen S.L."/>
            <person name="Zaremba-Niedzwiedzka K."/>
            <person name="Martijn J."/>
            <person name="Lind A.E."/>
            <person name="van Eijk R."/>
            <person name="Schleper C."/>
            <person name="Guy L."/>
            <person name="Ettema T.J."/>
        </authorList>
    </citation>
    <scope>NUCLEOTIDE SEQUENCE</scope>
</reference>